<comment type="caution">
    <text evidence="1">The sequence shown here is derived from an EMBL/GenBank/DDBJ whole genome shotgun (WGS) entry which is preliminary data.</text>
</comment>
<evidence type="ECO:0000313" key="1">
    <source>
        <dbReference type="EMBL" id="TXB62199.1"/>
    </source>
</evidence>
<reference evidence="1 2" key="1">
    <citation type="submission" date="2019-08" db="EMBL/GenBank/DDBJ databases">
        <title>Genome of Phaeodactylibacter luteus.</title>
        <authorList>
            <person name="Bowman J.P."/>
        </authorList>
    </citation>
    <scope>NUCLEOTIDE SEQUENCE [LARGE SCALE GENOMIC DNA]</scope>
    <source>
        <strain evidence="1 2">KCTC 42180</strain>
    </source>
</reference>
<organism evidence="1 2">
    <name type="scientific">Phaeodactylibacter luteus</name>
    <dbReference type="NCBI Taxonomy" id="1564516"/>
    <lineage>
        <taxon>Bacteria</taxon>
        <taxon>Pseudomonadati</taxon>
        <taxon>Bacteroidota</taxon>
        <taxon>Saprospiria</taxon>
        <taxon>Saprospirales</taxon>
        <taxon>Haliscomenobacteraceae</taxon>
        <taxon>Phaeodactylibacter</taxon>
    </lineage>
</organism>
<protein>
    <submittedName>
        <fullName evidence="1">Uncharacterized protein</fullName>
    </submittedName>
</protein>
<sequence>MMYYQQSLRTARSIRTKALAFTVVFHLGLAGWLAFGSESSLNDLLPETVAEWLGLPQEAEGLDDVPRP</sequence>
<accession>A0A5C6RJW2</accession>
<gene>
    <name evidence="1" type="ORF">FRY97_15215</name>
</gene>
<name>A0A5C6RJW2_9BACT</name>
<dbReference type="Proteomes" id="UP000321580">
    <property type="component" value="Unassembled WGS sequence"/>
</dbReference>
<dbReference type="AlphaFoldDB" id="A0A5C6RJW2"/>
<keyword evidence="2" id="KW-1185">Reference proteome</keyword>
<evidence type="ECO:0000313" key="2">
    <source>
        <dbReference type="Proteomes" id="UP000321580"/>
    </source>
</evidence>
<dbReference type="EMBL" id="VOOR01000034">
    <property type="protein sequence ID" value="TXB62199.1"/>
    <property type="molecule type" value="Genomic_DNA"/>
</dbReference>
<dbReference type="RefSeq" id="WP_147168416.1">
    <property type="nucleotide sequence ID" value="NZ_VOOR01000034.1"/>
</dbReference>
<proteinExistence type="predicted"/>